<reference evidence="1 2" key="1">
    <citation type="journal article" date="2014" name="Nat. Genet.">
        <title>Genome sequence of the hot pepper provides insights into the evolution of pungency in Capsicum species.</title>
        <authorList>
            <person name="Kim S."/>
            <person name="Park M."/>
            <person name="Yeom S.I."/>
            <person name="Kim Y.M."/>
            <person name="Lee J.M."/>
            <person name="Lee H.A."/>
            <person name="Seo E."/>
            <person name="Choi J."/>
            <person name="Cheong K."/>
            <person name="Kim K.T."/>
            <person name="Jung K."/>
            <person name="Lee G.W."/>
            <person name="Oh S.K."/>
            <person name="Bae C."/>
            <person name="Kim S.B."/>
            <person name="Lee H.Y."/>
            <person name="Kim S.Y."/>
            <person name="Kim M.S."/>
            <person name="Kang B.C."/>
            <person name="Jo Y.D."/>
            <person name="Yang H.B."/>
            <person name="Jeong H.J."/>
            <person name="Kang W.H."/>
            <person name="Kwon J.K."/>
            <person name="Shin C."/>
            <person name="Lim J.Y."/>
            <person name="Park J.H."/>
            <person name="Huh J.H."/>
            <person name="Kim J.S."/>
            <person name="Kim B.D."/>
            <person name="Cohen O."/>
            <person name="Paran I."/>
            <person name="Suh M.C."/>
            <person name="Lee S.B."/>
            <person name="Kim Y.K."/>
            <person name="Shin Y."/>
            <person name="Noh S.J."/>
            <person name="Park J."/>
            <person name="Seo Y.S."/>
            <person name="Kwon S.Y."/>
            <person name="Kim H.A."/>
            <person name="Park J.M."/>
            <person name="Kim H.J."/>
            <person name="Choi S.B."/>
            <person name="Bosland P.W."/>
            <person name="Reeves G."/>
            <person name="Jo S.H."/>
            <person name="Lee B.W."/>
            <person name="Cho H.T."/>
            <person name="Choi H.S."/>
            <person name="Lee M.S."/>
            <person name="Yu Y."/>
            <person name="Do Choi Y."/>
            <person name="Park B.S."/>
            <person name="van Deynze A."/>
            <person name="Ashrafi H."/>
            <person name="Hill T."/>
            <person name="Kim W.T."/>
            <person name="Pai H.S."/>
            <person name="Ahn H.K."/>
            <person name="Yeam I."/>
            <person name="Giovannoni J.J."/>
            <person name="Rose J.K."/>
            <person name="Sorensen I."/>
            <person name="Lee S.J."/>
            <person name="Kim R.W."/>
            <person name="Choi I.Y."/>
            <person name="Choi B.S."/>
            <person name="Lim J.S."/>
            <person name="Lee Y.H."/>
            <person name="Choi D."/>
        </authorList>
    </citation>
    <scope>NUCLEOTIDE SEQUENCE [LARGE SCALE GENOMIC DNA]</scope>
    <source>
        <strain evidence="2">cv. CM334</strain>
    </source>
</reference>
<evidence type="ECO:0000313" key="2">
    <source>
        <dbReference type="Proteomes" id="UP000222542"/>
    </source>
</evidence>
<proteinExistence type="predicted"/>
<gene>
    <name evidence="1" type="ORF">T459_01772</name>
</gene>
<keyword evidence="2" id="KW-1185">Reference proteome</keyword>
<name>A0A2G3AI66_CAPAN</name>
<dbReference type="SMR" id="A0A2G3AI66"/>
<evidence type="ECO:0000313" key="1">
    <source>
        <dbReference type="EMBL" id="PHT93890.1"/>
    </source>
</evidence>
<dbReference type="Gramene" id="PHT93890">
    <property type="protein sequence ID" value="PHT93890"/>
    <property type="gene ID" value="T459_01772"/>
</dbReference>
<dbReference type="Proteomes" id="UP000222542">
    <property type="component" value="Unassembled WGS sequence"/>
</dbReference>
<dbReference type="EMBL" id="AYRZ02000001">
    <property type="protein sequence ID" value="PHT93890.1"/>
    <property type="molecule type" value="Genomic_DNA"/>
</dbReference>
<dbReference type="STRING" id="4072.A0A2G3AI66"/>
<comment type="caution">
    <text evidence="1">The sequence shown here is derived from an EMBL/GenBank/DDBJ whole genome shotgun (WGS) entry which is preliminary data.</text>
</comment>
<dbReference type="OMA" id="ICMAYEM"/>
<dbReference type="Gene3D" id="1.25.10.10">
    <property type="entry name" value="Leucine-rich Repeat Variant"/>
    <property type="match status" value="1"/>
</dbReference>
<sequence>MCDISQSSLGFVISVRLKAICMAYEMTCDTLRTILPDIIRDTTFSSCLHEDTTMRRLLERLLHNFSGIRVALQAGGFDHMLVN</sequence>
<dbReference type="InterPro" id="IPR011989">
    <property type="entry name" value="ARM-like"/>
</dbReference>
<reference evidence="1 2" key="2">
    <citation type="journal article" date="2017" name="Genome Biol.">
        <title>New reference genome sequences of hot pepper reveal the massive evolution of plant disease-resistance genes by retroduplication.</title>
        <authorList>
            <person name="Kim S."/>
            <person name="Park J."/>
            <person name="Yeom S.I."/>
            <person name="Kim Y.M."/>
            <person name="Seo E."/>
            <person name="Kim K.T."/>
            <person name="Kim M.S."/>
            <person name="Lee J.M."/>
            <person name="Cheong K."/>
            <person name="Shin H.S."/>
            <person name="Kim S.B."/>
            <person name="Han K."/>
            <person name="Lee J."/>
            <person name="Park M."/>
            <person name="Lee H.A."/>
            <person name="Lee H.Y."/>
            <person name="Lee Y."/>
            <person name="Oh S."/>
            <person name="Lee J.H."/>
            <person name="Choi E."/>
            <person name="Choi E."/>
            <person name="Lee S.E."/>
            <person name="Jeon J."/>
            <person name="Kim H."/>
            <person name="Choi G."/>
            <person name="Song H."/>
            <person name="Lee J."/>
            <person name="Lee S.C."/>
            <person name="Kwon J.K."/>
            <person name="Lee H.Y."/>
            <person name="Koo N."/>
            <person name="Hong Y."/>
            <person name="Kim R.W."/>
            <person name="Kang W.H."/>
            <person name="Huh J.H."/>
            <person name="Kang B.C."/>
            <person name="Yang T.J."/>
            <person name="Lee Y.H."/>
            <person name="Bennetzen J.L."/>
            <person name="Choi D."/>
        </authorList>
    </citation>
    <scope>NUCLEOTIDE SEQUENCE [LARGE SCALE GENOMIC DNA]</scope>
    <source>
        <strain evidence="2">cv. CM334</strain>
    </source>
</reference>
<organism evidence="1 2">
    <name type="scientific">Capsicum annuum</name>
    <name type="common">Capsicum pepper</name>
    <dbReference type="NCBI Taxonomy" id="4072"/>
    <lineage>
        <taxon>Eukaryota</taxon>
        <taxon>Viridiplantae</taxon>
        <taxon>Streptophyta</taxon>
        <taxon>Embryophyta</taxon>
        <taxon>Tracheophyta</taxon>
        <taxon>Spermatophyta</taxon>
        <taxon>Magnoliopsida</taxon>
        <taxon>eudicotyledons</taxon>
        <taxon>Gunneridae</taxon>
        <taxon>Pentapetalae</taxon>
        <taxon>asterids</taxon>
        <taxon>lamiids</taxon>
        <taxon>Solanales</taxon>
        <taxon>Solanaceae</taxon>
        <taxon>Solanoideae</taxon>
        <taxon>Capsiceae</taxon>
        <taxon>Capsicum</taxon>
    </lineage>
</organism>
<protein>
    <submittedName>
        <fullName evidence="1">Uncharacterized protein</fullName>
    </submittedName>
</protein>
<accession>A0A2G3AI66</accession>
<dbReference type="AlphaFoldDB" id="A0A2G3AI66"/>